<sequence length="217" mass="24167">MSDYHSSFYRINFELYLEGSRWRMIGATCGMLYGGLLAVNSIALTCYTIRNQYDLFWSILFFSTSASGIHLTHLSYKIIYSNLGYTGRKRFLSCCGVIAGAINCAIGISIATLHFCESWSIPFIHITAIGTYTTKYSLNKLSSTFRSDNKSEFGAYCGILYGGVLTLASTASLGYGKHCNFGWLYSLTCISVGALGFQLTQRSFKKITSLQVYNIIR</sequence>
<organism evidence="2 3">
    <name type="scientific">Caerostris darwini</name>
    <dbReference type="NCBI Taxonomy" id="1538125"/>
    <lineage>
        <taxon>Eukaryota</taxon>
        <taxon>Metazoa</taxon>
        <taxon>Ecdysozoa</taxon>
        <taxon>Arthropoda</taxon>
        <taxon>Chelicerata</taxon>
        <taxon>Arachnida</taxon>
        <taxon>Araneae</taxon>
        <taxon>Araneomorphae</taxon>
        <taxon>Entelegynae</taxon>
        <taxon>Araneoidea</taxon>
        <taxon>Araneidae</taxon>
        <taxon>Caerostris</taxon>
    </lineage>
</organism>
<name>A0AAV4WCL1_9ARAC</name>
<dbReference type="Proteomes" id="UP001054837">
    <property type="component" value="Unassembled WGS sequence"/>
</dbReference>
<evidence type="ECO:0000313" key="3">
    <source>
        <dbReference type="Proteomes" id="UP001054837"/>
    </source>
</evidence>
<accession>A0AAV4WCL1</accession>
<keyword evidence="1" id="KW-0812">Transmembrane</keyword>
<comment type="caution">
    <text evidence="2">The sequence shown here is derived from an EMBL/GenBank/DDBJ whole genome shotgun (WGS) entry which is preliminary data.</text>
</comment>
<dbReference type="AlphaFoldDB" id="A0AAV4WCL1"/>
<feature type="transmembrane region" description="Helical" evidence="1">
    <location>
        <begin position="30"/>
        <end position="50"/>
    </location>
</feature>
<reference evidence="2 3" key="1">
    <citation type="submission" date="2021-06" db="EMBL/GenBank/DDBJ databases">
        <title>Caerostris darwini draft genome.</title>
        <authorList>
            <person name="Kono N."/>
            <person name="Arakawa K."/>
        </authorList>
    </citation>
    <scope>NUCLEOTIDE SEQUENCE [LARGE SCALE GENOMIC DNA]</scope>
</reference>
<proteinExistence type="predicted"/>
<keyword evidence="1" id="KW-1133">Transmembrane helix</keyword>
<gene>
    <name evidence="2" type="ORF">CDAR_19171</name>
</gene>
<dbReference type="EMBL" id="BPLQ01014490">
    <property type="protein sequence ID" value="GIY80246.1"/>
    <property type="molecule type" value="Genomic_DNA"/>
</dbReference>
<feature type="transmembrane region" description="Helical" evidence="1">
    <location>
        <begin position="181"/>
        <end position="200"/>
    </location>
</feature>
<evidence type="ECO:0000256" key="1">
    <source>
        <dbReference type="SAM" id="Phobius"/>
    </source>
</evidence>
<keyword evidence="1" id="KW-0472">Membrane</keyword>
<feature type="transmembrane region" description="Helical" evidence="1">
    <location>
        <begin position="153"/>
        <end position="175"/>
    </location>
</feature>
<evidence type="ECO:0000313" key="2">
    <source>
        <dbReference type="EMBL" id="GIY80246.1"/>
    </source>
</evidence>
<feature type="transmembrane region" description="Helical" evidence="1">
    <location>
        <begin position="91"/>
        <end position="113"/>
    </location>
</feature>
<keyword evidence="3" id="KW-1185">Reference proteome</keyword>
<protein>
    <submittedName>
        <fullName evidence="2">Uncharacterized protein</fullName>
    </submittedName>
</protein>